<dbReference type="AlphaFoldDB" id="A0A1B6I1Z8"/>
<dbReference type="SMART" id="SM00409">
    <property type="entry name" value="IG"/>
    <property type="match status" value="1"/>
</dbReference>
<dbReference type="GO" id="GO:0050808">
    <property type="term" value="P:synapse organization"/>
    <property type="evidence" value="ECO:0007669"/>
    <property type="project" value="TreeGrafter"/>
</dbReference>
<organism evidence="2">
    <name type="scientific">Homalodisca liturata</name>
    <dbReference type="NCBI Taxonomy" id="320908"/>
    <lineage>
        <taxon>Eukaryota</taxon>
        <taxon>Metazoa</taxon>
        <taxon>Ecdysozoa</taxon>
        <taxon>Arthropoda</taxon>
        <taxon>Hexapoda</taxon>
        <taxon>Insecta</taxon>
        <taxon>Pterygota</taxon>
        <taxon>Neoptera</taxon>
        <taxon>Paraneoptera</taxon>
        <taxon>Hemiptera</taxon>
        <taxon>Auchenorrhyncha</taxon>
        <taxon>Membracoidea</taxon>
        <taxon>Cicadellidae</taxon>
        <taxon>Cicadellinae</taxon>
        <taxon>Proconiini</taxon>
        <taxon>Homalodisca</taxon>
    </lineage>
</organism>
<dbReference type="Pfam" id="PF07686">
    <property type="entry name" value="V-set"/>
    <property type="match status" value="1"/>
</dbReference>
<dbReference type="PROSITE" id="PS50835">
    <property type="entry name" value="IG_LIKE"/>
    <property type="match status" value="2"/>
</dbReference>
<name>A0A1B6I1Z8_9HEMI</name>
<dbReference type="InterPro" id="IPR037448">
    <property type="entry name" value="Zig-8"/>
</dbReference>
<accession>A0A1B6I1Z8</accession>
<dbReference type="PANTHER" id="PTHR23279">
    <property type="entry name" value="DEFECTIVE PROBOSCIS EXTENSION RESPONSE DPR -RELATED"/>
    <property type="match status" value="1"/>
</dbReference>
<dbReference type="InterPro" id="IPR013783">
    <property type="entry name" value="Ig-like_fold"/>
</dbReference>
<dbReference type="InterPro" id="IPR003599">
    <property type="entry name" value="Ig_sub"/>
</dbReference>
<dbReference type="InterPro" id="IPR036179">
    <property type="entry name" value="Ig-like_dom_sf"/>
</dbReference>
<dbReference type="SMART" id="SM00408">
    <property type="entry name" value="IGc2"/>
    <property type="match status" value="1"/>
</dbReference>
<gene>
    <name evidence="2" type="ORF">g.55743</name>
</gene>
<dbReference type="Gene3D" id="2.60.40.10">
    <property type="entry name" value="Immunoglobulins"/>
    <property type="match status" value="1"/>
</dbReference>
<reference evidence="2" key="1">
    <citation type="submission" date="2015-11" db="EMBL/GenBank/DDBJ databases">
        <title>De novo transcriptome assembly of four potential Pierce s Disease insect vectors from Arizona vineyards.</title>
        <authorList>
            <person name="Tassone E.E."/>
        </authorList>
    </citation>
    <scope>NUCLEOTIDE SEQUENCE</scope>
</reference>
<dbReference type="GO" id="GO:0032589">
    <property type="term" value="C:neuron projection membrane"/>
    <property type="evidence" value="ECO:0007669"/>
    <property type="project" value="TreeGrafter"/>
</dbReference>
<evidence type="ECO:0000259" key="1">
    <source>
        <dbReference type="PROSITE" id="PS50835"/>
    </source>
</evidence>
<dbReference type="PANTHER" id="PTHR23279:SF12">
    <property type="entry name" value="DEFECTIVE PROBOSCIS EXTENSION RESPONSE 14, ISOFORM A-RELATED"/>
    <property type="match status" value="1"/>
</dbReference>
<feature type="domain" description="Ig-like" evidence="1">
    <location>
        <begin position="50"/>
        <end position="134"/>
    </location>
</feature>
<feature type="domain" description="Ig-like" evidence="1">
    <location>
        <begin position="151"/>
        <end position="201"/>
    </location>
</feature>
<dbReference type="InterPro" id="IPR007110">
    <property type="entry name" value="Ig-like_dom"/>
</dbReference>
<protein>
    <recommendedName>
        <fullName evidence="1">Ig-like domain-containing protein</fullName>
    </recommendedName>
</protein>
<dbReference type="EMBL" id="GECU01026772">
    <property type="protein sequence ID" value="JAS80934.1"/>
    <property type="molecule type" value="Transcribed_RNA"/>
</dbReference>
<dbReference type="SUPFAM" id="SSF48726">
    <property type="entry name" value="Immunoglobulin"/>
    <property type="match status" value="1"/>
</dbReference>
<feature type="non-terminal residue" evidence="2">
    <location>
        <position position="201"/>
    </location>
</feature>
<dbReference type="InterPro" id="IPR013106">
    <property type="entry name" value="Ig_V-set"/>
</dbReference>
<evidence type="ECO:0000313" key="2">
    <source>
        <dbReference type="EMBL" id="JAS80934.1"/>
    </source>
</evidence>
<feature type="non-terminal residue" evidence="2">
    <location>
        <position position="1"/>
    </location>
</feature>
<proteinExistence type="predicted"/>
<sequence length="201" mass="22590">LWTWTDSSGFISGGVPGAKRSSSSVLLRTTRSAAWTEESSSTAMPFFAAPESSVNVTGRLGAAVELHCRVNRLPGETSVSWLRRQEGQLRLLAVGLELYSSDSRYAVRLLEPGDWQLRVRSLLESDQGHYECQVPSHPPRVHSVYLHVVVPELEITDERDVPIKDKFYNSGSTIQLKCRLTRVPRPSHFLLWRHGSDILNH</sequence>
<dbReference type="InterPro" id="IPR003598">
    <property type="entry name" value="Ig_sub2"/>
</dbReference>